<gene>
    <name evidence="1" type="ORF">Asi02nite_32950</name>
</gene>
<sequence>MAGNDGVAVGRAITRNQAELWDRLSAELRQLEATVAGSRLGYLRVDAPTYATFIGAYRGAVAKVAAKCHDGAVIWSTLAQALHINLAIFEKHDEEAVTRLNALMAAAVDRDHPAHFMFYEAPR</sequence>
<dbReference type="EMBL" id="BONE01000024">
    <property type="protein sequence ID" value="GIF73777.1"/>
    <property type="molecule type" value="Genomic_DNA"/>
</dbReference>
<proteinExistence type="predicted"/>
<evidence type="ECO:0000313" key="2">
    <source>
        <dbReference type="Proteomes" id="UP000604117"/>
    </source>
</evidence>
<dbReference type="RefSeq" id="WP_203713866.1">
    <property type="nucleotide sequence ID" value="NZ_BONE01000024.1"/>
</dbReference>
<keyword evidence="2" id="KW-1185">Reference proteome</keyword>
<comment type="caution">
    <text evidence="1">The sequence shown here is derived from an EMBL/GenBank/DDBJ whole genome shotgun (WGS) entry which is preliminary data.</text>
</comment>
<dbReference type="Proteomes" id="UP000604117">
    <property type="component" value="Unassembled WGS sequence"/>
</dbReference>
<name>A0ABQ4CSE7_9ACTN</name>
<protein>
    <submittedName>
        <fullName evidence="1">Uncharacterized protein</fullName>
    </submittedName>
</protein>
<evidence type="ECO:0000313" key="1">
    <source>
        <dbReference type="EMBL" id="GIF73777.1"/>
    </source>
</evidence>
<accession>A0ABQ4CSE7</accession>
<reference evidence="1 2" key="1">
    <citation type="submission" date="2021-01" db="EMBL/GenBank/DDBJ databases">
        <title>Whole genome shotgun sequence of Asanoa siamensis NBRC 107932.</title>
        <authorList>
            <person name="Komaki H."/>
            <person name="Tamura T."/>
        </authorList>
    </citation>
    <scope>NUCLEOTIDE SEQUENCE [LARGE SCALE GENOMIC DNA]</scope>
    <source>
        <strain evidence="1 2">NBRC 107932</strain>
    </source>
</reference>
<organism evidence="1 2">
    <name type="scientific">Asanoa siamensis</name>
    <dbReference type="NCBI Taxonomy" id="926357"/>
    <lineage>
        <taxon>Bacteria</taxon>
        <taxon>Bacillati</taxon>
        <taxon>Actinomycetota</taxon>
        <taxon>Actinomycetes</taxon>
        <taxon>Micromonosporales</taxon>
        <taxon>Micromonosporaceae</taxon>
        <taxon>Asanoa</taxon>
    </lineage>
</organism>